<keyword evidence="2" id="KW-1185">Reference proteome</keyword>
<dbReference type="Proteomes" id="UP000383971">
    <property type="component" value="Unassembled WGS sequence"/>
</dbReference>
<accession>A0A5E4UM36</accession>
<gene>
    <name evidence="1" type="ORF">PCO31111_02131</name>
</gene>
<sequence>MQGNNNNLVNSGYIEARGVNSDAIVSNTALGFVSSIVNQAGGQIISRQGFGARTVNGTISITNAGLIQSDAGTAIAMNPAARSNTLTQQTGSQIISTADGGATLAGAAITSAFWAAGPARQAMCRALRAACCVLICCSICCTPSAAMAVSSSAAQRQS</sequence>
<dbReference type="EMBL" id="CABPSE010000006">
    <property type="protein sequence ID" value="VVE00644.1"/>
    <property type="molecule type" value="Genomic_DNA"/>
</dbReference>
<dbReference type="AlphaFoldDB" id="A0A5E4UM36"/>
<reference evidence="1 2" key="1">
    <citation type="submission" date="2019-08" db="EMBL/GenBank/DDBJ databases">
        <authorList>
            <person name="Peeters C."/>
        </authorList>
    </citation>
    <scope>NUCLEOTIDE SEQUENCE [LARGE SCALE GENOMIC DNA]</scope>
    <source>
        <strain evidence="1 2">LMG 31111</strain>
    </source>
</reference>
<organism evidence="1 2">
    <name type="scientific">Pandoraea communis</name>
    <dbReference type="NCBI Taxonomy" id="2508297"/>
    <lineage>
        <taxon>Bacteria</taxon>
        <taxon>Pseudomonadati</taxon>
        <taxon>Pseudomonadota</taxon>
        <taxon>Betaproteobacteria</taxon>
        <taxon>Burkholderiales</taxon>
        <taxon>Burkholderiaceae</taxon>
        <taxon>Pandoraea</taxon>
    </lineage>
</organism>
<evidence type="ECO:0000313" key="2">
    <source>
        <dbReference type="Proteomes" id="UP000383971"/>
    </source>
</evidence>
<name>A0A5E4UM36_9BURK</name>
<proteinExistence type="predicted"/>
<evidence type="ECO:0000313" key="1">
    <source>
        <dbReference type="EMBL" id="VVE00644.1"/>
    </source>
</evidence>
<protein>
    <submittedName>
        <fullName evidence="1">Autotransporter</fullName>
    </submittedName>
</protein>